<evidence type="ECO:0000256" key="2">
    <source>
        <dbReference type="ARBA" id="ARBA00023172"/>
    </source>
</evidence>
<dbReference type="Proteomes" id="UP000323994">
    <property type="component" value="Unassembled WGS sequence"/>
</dbReference>
<evidence type="ECO:0000259" key="4">
    <source>
        <dbReference type="Pfam" id="PF17293"/>
    </source>
</evidence>
<dbReference type="Gene3D" id="1.10.443.10">
    <property type="entry name" value="Intergrase catalytic core"/>
    <property type="match status" value="1"/>
</dbReference>
<dbReference type="GO" id="GO:0006310">
    <property type="term" value="P:DNA recombination"/>
    <property type="evidence" value="ECO:0007669"/>
    <property type="project" value="UniProtKB-KW"/>
</dbReference>
<keyword evidence="1" id="KW-0238">DNA-binding</keyword>
<feature type="domain" description="Phage integrase SAM-like" evidence="3">
    <location>
        <begin position="117"/>
        <end position="209"/>
    </location>
</feature>
<organism evidence="5 6">
    <name type="scientific">Dyadobacter flavalbus</name>
    <dbReference type="NCBI Taxonomy" id="2579942"/>
    <lineage>
        <taxon>Bacteria</taxon>
        <taxon>Pseudomonadati</taxon>
        <taxon>Bacteroidota</taxon>
        <taxon>Cytophagia</taxon>
        <taxon>Cytophagales</taxon>
        <taxon>Spirosomataceae</taxon>
        <taxon>Dyadobacter</taxon>
    </lineage>
</organism>
<feature type="domain" description="Arm DNA-binding" evidence="4">
    <location>
        <begin position="16"/>
        <end position="104"/>
    </location>
</feature>
<reference evidence="5 6" key="1">
    <citation type="submission" date="2019-05" db="EMBL/GenBank/DDBJ databases">
        <authorList>
            <person name="Qu J.-H."/>
        </authorList>
    </citation>
    <scope>NUCLEOTIDE SEQUENCE [LARGE SCALE GENOMIC DNA]</scope>
    <source>
        <strain evidence="5 6">NS28</strain>
    </source>
</reference>
<dbReference type="Pfam" id="PF13102">
    <property type="entry name" value="Phage_int_SAM_5"/>
    <property type="match status" value="1"/>
</dbReference>
<dbReference type="EMBL" id="VBSN01000013">
    <property type="protein sequence ID" value="KAA6441482.1"/>
    <property type="molecule type" value="Genomic_DNA"/>
</dbReference>
<dbReference type="AlphaFoldDB" id="A0A5M8R5P5"/>
<dbReference type="Pfam" id="PF17293">
    <property type="entry name" value="Arm-DNA-bind_5"/>
    <property type="match status" value="1"/>
</dbReference>
<dbReference type="InterPro" id="IPR013762">
    <property type="entry name" value="Integrase-like_cat_sf"/>
</dbReference>
<dbReference type="InterPro" id="IPR010998">
    <property type="entry name" value="Integrase_recombinase_N"/>
</dbReference>
<keyword evidence="2" id="KW-0233">DNA recombination</keyword>
<evidence type="ECO:0000313" key="5">
    <source>
        <dbReference type="EMBL" id="KAA6441482.1"/>
    </source>
</evidence>
<dbReference type="InterPro" id="IPR011010">
    <property type="entry name" value="DNA_brk_join_enz"/>
</dbReference>
<evidence type="ECO:0000313" key="6">
    <source>
        <dbReference type="Proteomes" id="UP000323994"/>
    </source>
</evidence>
<name>A0A5M8R5P5_9BACT</name>
<evidence type="ECO:0000259" key="3">
    <source>
        <dbReference type="Pfam" id="PF13102"/>
    </source>
</evidence>
<sequence>MFISSVNHSIRMRIRFVIRKVRTNSAGVCPLNCRITIDGQKATEFATGAAVDPKKWDSKFQKVKGASQAAIDLNRRIDIIKTELEGVYLSARSRGLRLSANEIKDIYTGKKELACSFVKMTTLYLEELKIKNRSIVTVNRYKRCFLYLNQYLGKDMNVASLEKRHVSGFWRWLKEKGYHNDYCNKIVQACIGLFRFGMREGYVERSPFAGVSLEWKKELDTTCLSKEELGLLENYPWSDKLQRVVDSFLFMCHTGLHIGDYIEIGEDSCYTYNEKQFMKVKRIKTGVEAIFPLDNFAVSLINKYGGCDKMPKISGQKSNDYLKVIAEAVGITKNLTNKIARKTFTDICLNEYGFSDEVVSTMLGHTSTRQIKHYGSIKEKRILKEWSDKVDVA</sequence>
<evidence type="ECO:0000256" key="1">
    <source>
        <dbReference type="ARBA" id="ARBA00023125"/>
    </source>
</evidence>
<keyword evidence="6" id="KW-1185">Reference proteome</keyword>
<dbReference type="InterPro" id="IPR025269">
    <property type="entry name" value="SAM-like_dom"/>
</dbReference>
<dbReference type="InterPro" id="IPR035386">
    <property type="entry name" value="Arm-DNA-bind_5"/>
</dbReference>
<dbReference type="Gene3D" id="1.10.150.130">
    <property type="match status" value="1"/>
</dbReference>
<dbReference type="GO" id="GO:0015074">
    <property type="term" value="P:DNA integration"/>
    <property type="evidence" value="ECO:0007669"/>
    <property type="project" value="InterPro"/>
</dbReference>
<accession>A0A5M8R5P5</accession>
<protein>
    <submittedName>
        <fullName evidence="5">Tyrosine-type recombinase/integrase</fullName>
    </submittedName>
</protein>
<gene>
    <name evidence="5" type="ORF">FEM33_01735</name>
</gene>
<proteinExistence type="predicted"/>
<dbReference type="GO" id="GO:0003677">
    <property type="term" value="F:DNA binding"/>
    <property type="evidence" value="ECO:0007669"/>
    <property type="project" value="UniProtKB-KW"/>
</dbReference>
<dbReference type="SUPFAM" id="SSF56349">
    <property type="entry name" value="DNA breaking-rejoining enzymes"/>
    <property type="match status" value="1"/>
</dbReference>
<comment type="caution">
    <text evidence="5">The sequence shown here is derived from an EMBL/GenBank/DDBJ whole genome shotgun (WGS) entry which is preliminary data.</text>
</comment>